<keyword evidence="5 6" id="KW-0472">Membrane</keyword>
<dbReference type="PANTHER" id="PTHR38459">
    <property type="entry name" value="PROPHAGE BACTOPRENOL-LINKED GLUCOSE TRANSLOCASE HOMOLOG"/>
    <property type="match status" value="1"/>
</dbReference>
<evidence type="ECO:0000256" key="1">
    <source>
        <dbReference type="ARBA" id="ARBA00004141"/>
    </source>
</evidence>
<gene>
    <name evidence="8" type="ORF">QOZ88_09250</name>
</gene>
<comment type="subcellular location">
    <subcellularLocation>
        <location evidence="1">Membrane</location>
        <topology evidence="1">Multi-pass membrane protein</topology>
    </subcellularLocation>
</comment>
<evidence type="ECO:0000313" key="8">
    <source>
        <dbReference type="EMBL" id="MDP5182826.1"/>
    </source>
</evidence>
<comment type="similarity">
    <text evidence="2">Belongs to the GtrA family.</text>
</comment>
<feature type="transmembrane region" description="Helical" evidence="6">
    <location>
        <begin position="21"/>
        <end position="44"/>
    </location>
</feature>
<sequence length="162" mass="17472">MAPLAQLRRLLRDGPGRLVRELGAFGVVGAVCFLVDVGLFQLLYAQVGLGAVTSKLLASLVSMSLAFVGHRFWSFSDRARTGLRREYALFLLVNAAALLLGLAVIGFVRYPLGQEGALVLQGANLLSIALGTVVRFLAYRRYVFVAEASPTPARPPVAEEVR</sequence>
<keyword evidence="9" id="KW-1185">Reference proteome</keyword>
<comment type="caution">
    <text evidence="8">The sequence shown here is derived from an EMBL/GenBank/DDBJ whole genome shotgun (WGS) entry which is preliminary data.</text>
</comment>
<evidence type="ECO:0000256" key="6">
    <source>
        <dbReference type="SAM" id="Phobius"/>
    </source>
</evidence>
<dbReference type="Proteomes" id="UP001233673">
    <property type="component" value="Unassembled WGS sequence"/>
</dbReference>
<keyword evidence="4 6" id="KW-1133">Transmembrane helix</keyword>
<protein>
    <submittedName>
        <fullName evidence="8">GtrA family protein</fullName>
    </submittedName>
</protein>
<name>A0ABT9IB75_9ACTN</name>
<feature type="transmembrane region" description="Helical" evidence="6">
    <location>
        <begin position="118"/>
        <end position="138"/>
    </location>
</feature>
<dbReference type="RefSeq" id="WP_305999491.1">
    <property type="nucleotide sequence ID" value="NZ_JASNFN010000009.1"/>
</dbReference>
<evidence type="ECO:0000256" key="3">
    <source>
        <dbReference type="ARBA" id="ARBA00022692"/>
    </source>
</evidence>
<feature type="domain" description="GtrA/DPMS transmembrane" evidence="7">
    <location>
        <begin position="25"/>
        <end position="144"/>
    </location>
</feature>
<feature type="transmembrane region" description="Helical" evidence="6">
    <location>
        <begin position="56"/>
        <end position="75"/>
    </location>
</feature>
<evidence type="ECO:0000256" key="5">
    <source>
        <dbReference type="ARBA" id="ARBA00023136"/>
    </source>
</evidence>
<keyword evidence="3 6" id="KW-0812">Transmembrane</keyword>
<dbReference type="EMBL" id="JASNFN010000009">
    <property type="protein sequence ID" value="MDP5182826.1"/>
    <property type="molecule type" value="Genomic_DNA"/>
</dbReference>
<dbReference type="Pfam" id="PF04138">
    <property type="entry name" value="GtrA_DPMS_TM"/>
    <property type="match status" value="1"/>
</dbReference>
<evidence type="ECO:0000259" key="7">
    <source>
        <dbReference type="Pfam" id="PF04138"/>
    </source>
</evidence>
<proteinExistence type="inferred from homology"/>
<reference evidence="9" key="1">
    <citation type="submission" date="2023-05" db="EMBL/GenBank/DDBJ databases">
        <title>Draft genome of Pseudofrankia sp. BMG5.37.</title>
        <authorList>
            <person name="Gtari M."/>
            <person name="Ghodhbane F."/>
            <person name="Sbissi I."/>
        </authorList>
    </citation>
    <scope>NUCLEOTIDE SEQUENCE [LARGE SCALE GENOMIC DNA]</scope>
    <source>
        <strain evidence="9">BMG 814</strain>
    </source>
</reference>
<dbReference type="InterPro" id="IPR007267">
    <property type="entry name" value="GtrA_DPMS_TM"/>
</dbReference>
<organism evidence="8 9">
    <name type="scientific">Blastococcus carthaginiensis</name>
    <dbReference type="NCBI Taxonomy" id="3050034"/>
    <lineage>
        <taxon>Bacteria</taxon>
        <taxon>Bacillati</taxon>
        <taxon>Actinomycetota</taxon>
        <taxon>Actinomycetes</taxon>
        <taxon>Geodermatophilales</taxon>
        <taxon>Geodermatophilaceae</taxon>
        <taxon>Blastococcus</taxon>
    </lineage>
</organism>
<dbReference type="PANTHER" id="PTHR38459:SF1">
    <property type="entry name" value="PROPHAGE BACTOPRENOL-LINKED GLUCOSE TRANSLOCASE HOMOLOG"/>
    <property type="match status" value="1"/>
</dbReference>
<evidence type="ECO:0000256" key="2">
    <source>
        <dbReference type="ARBA" id="ARBA00009399"/>
    </source>
</evidence>
<evidence type="ECO:0000256" key="4">
    <source>
        <dbReference type="ARBA" id="ARBA00022989"/>
    </source>
</evidence>
<evidence type="ECO:0000313" key="9">
    <source>
        <dbReference type="Proteomes" id="UP001233673"/>
    </source>
</evidence>
<accession>A0ABT9IB75</accession>
<feature type="transmembrane region" description="Helical" evidence="6">
    <location>
        <begin position="87"/>
        <end position="112"/>
    </location>
</feature>
<dbReference type="InterPro" id="IPR051401">
    <property type="entry name" value="GtrA_CellWall_Glycosyl"/>
</dbReference>